<sequence>MPTYQYSCTECGHFFEAVQSFSDDSLTVCPVCEGRLRKVFNAVGVVFKGSGFYRNDSRAAEGGASGGSGGSGGSGSSGDGASTSTPKESAPAKKESSPAPSKGDSSSSSQSKSA</sequence>
<dbReference type="PANTHER" id="PTHR34404:SF2">
    <property type="entry name" value="CONSERVED SERINE RICH PROTEIN"/>
    <property type="match status" value="1"/>
</dbReference>
<dbReference type="InterPro" id="IPR013429">
    <property type="entry name" value="Regulatory_FmdB_Zinc_ribbon"/>
</dbReference>
<evidence type="ECO:0000313" key="4">
    <source>
        <dbReference type="Proteomes" id="UP000281738"/>
    </source>
</evidence>
<reference evidence="3 4" key="1">
    <citation type="submission" date="2018-11" db="EMBL/GenBank/DDBJ databases">
        <title>Sequencing the genomes of 1000 actinobacteria strains.</title>
        <authorList>
            <person name="Klenk H.-P."/>
        </authorList>
    </citation>
    <scope>NUCLEOTIDE SEQUENCE [LARGE SCALE GENOMIC DNA]</scope>
    <source>
        <strain evidence="3 4">DSM 12652</strain>
    </source>
</reference>
<organism evidence="3 4">
    <name type="scientific">Nocardioides aurantiacus</name>
    <dbReference type="NCBI Taxonomy" id="86796"/>
    <lineage>
        <taxon>Bacteria</taxon>
        <taxon>Bacillati</taxon>
        <taxon>Actinomycetota</taxon>
        <taxon>Actinomycetes</taxon>
        <taxon>Propionibacteriales</taxon>
        <taxon>Nocardioidaceae</taxon>
        <taxon>Nocardioides</taxon>
    </lineage>
</organism>
<dbReference type="OrthoDB" id="9813321at2"/>
<protein>
    <submittedName>
        <fullName evidence="3">Putative FmdB family regulatory protein</fullName>
    </submittedName>
</protein>
<comment type="caution">
    <text evidence="3">The sequence shown here is derived from an EMBL/GenBank/DDBJ whole genome shotgun (WGS) entry which is preliminary data.</text>
</comment>
<feature type="compositionally biased region" description="Gly residues" evidence="1">
    <location>
        <begin position="63"/>
        <end position="78"/>
    </location>
</feature>
<dbReference type="RefSeq" id="WP_123389234.1">
    <property type="nucleotide sequence ID" value="NZ_RKHO01000001.1"/>
</dbReference>
<dbReference type="NCBIfam" id="TIGR02605">
    <property type="entry name" value="CxxC_CxxC_SSSS"/>
    <property type="match status" value="1"/>
</dbReference>
<evidence type="ECO:0000256" key="1">
    <source>
        <dbReference type="SAM" id="MobiDB-lite"/>
    </source>
</evidence>
<keyword evidence="4" id="KW-1185">Reference proteome</keyword>
<dbReference type="EMBL" id="RKHO01000001">
    <property type="protein sequence ID" value="ROR90007.1"/>
    <property type="molecule type" value="Genomic_DNA"/>
</dbReference>
<dbReference type="SMART" id="SM00834">
    <property type="entry name" value="CxxC_CXXC_SSSS"/>
    <property type="match status" value="1"/>
</dbReference>
<feature type="compositionally biased region" description="Low complexity" evidence="1">
    <location>
        <begin position="97"/>
        <end position="114"/>
    </location>
</feature>
<name>A0A3N2CR41_9ACTN</name>
<dbReference type="AlphaFoldDB" id="A0A3N2CR41"/>
<dbReference type="PANTHER" id="PTHR34404">
    <property type="entry name" value="REGULATORY PROTEIN, FMDB FAMILY"/>
    <property type="match status" value="1"/>
</dbReference>
<gene>
    <name evidence="3" type="ORF">EDD33_0839</name>
</gene>
<dbReference type="Proteomes" id="UP000281738">
    <property type="component" value="Unassembled WGS sequence"/>
</dbReference>
<dbReference type="Pfam" id="PF09723">
    <property type="entry name" value="Zn_ribbon_8"/>
    <property type="match status" value="1"/>
</dbReference>
<feature type="domain" description="Putative regulatory protein FmdB zinc ribbon" evidence="2">
    <location>
        <begin position="1"/>
        <end position="41"/>
    </location>
</feature>
<proteinExistence type="predicted"/>
<accession>A0A3N2CR41</accession>
<evidence type="ECO:0000313" key="3">
    <source>
        <dbReference type="EMBL" id="ROR90007.1"/>
    </source>
</evidence>
<feature type="region of interest" description="Disordered" evidence="1">
    <location>
        <begin position="53"/>
        <end position="114"/>
    </location>
</feature>
<evidence type="ECO:0000259" key="2">
    <source>
        <dbReference type="SMART" id="SM00834"/>
    </source>
</evidence>